<keyword evidence="2" id="KW-0472">Membrane</keyword>
<organism evidence="4 5">
    <name type="scientific">Setomelanomma holmii</name>
    <dbReference type="NCBI Taxonomy" id="210430"/>
    <lineage>
        <taxon>Eukaryota</taxon>
        <taxon>Fungi</taxon>
        <taxon>Dikarya</taxon>
        <taxon>Ascomycota</taxon>
        <taxon>Pezizomycotina</taxon>
        <taxon>Dothideomycetes</taxon>
        <taxon>Pleosporomycetidae</taxon>
        <taxon>Pleosporales</taxon>
        <taxon>Pleosporineae</taxon>
        <taxon>Phaeosphaeriaceae</taxon>
        <taxon>Setomelanomma</taxon>
    </lineage>
</organism>
<evidence type="ECO:0000313" key="4">
    <source>
        <dbReference type="EMBL" id="KAF2027371.1"/>
    </source>
</evidence>
<accession>A0A9P4H3K7</accession>
<dbReference type="EMBL" id="ML978227">
    <property type="protein sequence ID" value="KAF2027371.1"/>
    <property type="molecule type" value="Genomic_DNA"/>
</dbReference>
<feature type="signal peptide" evidence="3">
    <location>
        <begin position="1"/>
        <end position="17"/>
    </location>
</feature>
<dbReference type="AlphaFoldDB" id="A0A9P4H3K7"/>
<feature type="compositionally biased region" description="Acidic residues" evidence="1">
    <location>
        <begin position="141"/>
        <end position="158"/>
    </location>
</feature>
<feature type="compositionally biased region" description="Polar residues" evidence="1">
    <location>
        <begin position="87"/>
        <end position="101"/>
    </location>
</feature>
<feature type="transmembrane region" description="Helical" evidence="2">
    <location>
        <begin position="378"/>
        <end position="399"/>
    </location>
</feature>
<evidence type="ECO:0000256" key="3">
    <source>
        <dbReference type="SAM" id="SignalP"/>
    </source>
</evidence>
<keyword evidence="3" id="KW-0732">Signal</keyword>
<comment type="caution">
    <text evidence="4">The sequence shown here is derived from an EMBL/GenBank/DDBJ whole genome shotgun (WGS) entry which is preliminary data.</text>
</comment>
<evidence type="ECO:0000256" key="2">
    <source>
        <dbReference type="SAM" id="Phobius"/>
    </source>
</evidence>
<sequence>MCSLAFVCSLWPHLSLEGGTFSPSTQTMPSVTPGLISKKLDAYLRRAVCSIRHGYFIWRRMLAFVSPWFSVSILHQSSSAGTIIQQVSPSDHTVRQQNPGRNVSAGAETDASAHAGSRSIPGQGSGASTSTNVNSSSQASEAEENRDDDNDGNNEDDRDGIAMVEVSDFDIEVADLYIHVILPDGIFGKKQIPIKVTEFTNDYELFKELNRIYRQDRGRWRALFMVSGLRPTAYELFNRNNVRTFFDPSNLAATMPDLLRPPPEYSFTYHPSDPIPNPPLLHEAQLTRLYHSPTSSIHRDENGEEVFDAQCYERSPKRKGRLTYTPNNGFPTGYAYEFIECFDVKFILTCELFIAFLAFLLAGLYWGIAKEDQKTGTAFNIAMFIFVVGQFCYGVILALGERLDAWRFY</sequence>
<reference evidence="4" key="1">
    <citation type="journal article" date="2020" name="Stud. Mycol.">
        <title>101 Dothideomycetes genomes: a test case for predicting lifestyles and emergence of pathogens.</title>
        <authorList>
            <person name="Haridas S."/>
            <person name="Albert R."/>
            <person name="Binder M."/>
            <person name="Bloem J."/>
            <person name="Labutti K."/>
            <person name="Salamov A."/>
            <person name="Andreopoulos B."/>
            <person name="Baker S."/>
            <person name="Barry K."/>
            <person name="Bills G."/>
            <person name="Bluhm B."/>
            <person name="Cannon C."/>
            <person name="Castanera R."/>
            <person name="Culley D."/>
            <person name="Daum C."/>
            <person name="Ezra D."/>
            <person name="Gonzalez J."/>
            <person name="Henrissat B."/>
            <person name="Kuo A."/>
            <person name="Liang C."/>
            <person name="Lipzen A."/>
            <person name="Lutzoni F."/>
            <person name="Magnuson J."/>
            <person name="Mondo S."/>
            <person name="Nolan M."/>
            <person name="Ohm R."/>
            <person name="Pangilinan J."/>
            <person name="Park H.-J."/>
            <person name="Ramirez L."/>
            <person name="Alfaro M."/>
            <person name="Sun H."/>
            <person name="Tritt A."/>
            <person name="Yoshinaga Y."/>
            <person name="Zwiers L.-H."/>
            <person name="Turgeon B."/>
            <person name="Goodwin S."/>
            <person name="Spatafora J."/>
            <person name="Crous P."/>
            <person name="Grigoriev I."/>
        </authorList>
    </citation>
    <scope>NUCLEOTIDE SEQUENCE</scope>
    <source>
        <strain evidence="4">CBS 110217</strain>
    </source>
</reference>
<gene>
    <name evidence="4" type="ORF">EK21DRAFT_91541</name>
</gene>
<proteinExistence type="predicted"/>
<keyword evidence="5" id="KW-1185">Reference proteome</keyword>
<keyword evidence="2" id="KW-1133">Transmembrane helix</keyword>
<name>A0A9P4H3K7_9PLEO</name>
<feature type="compositionally biased region" description="Polar residues" evidence="1">
    <location>
        <begin position="120"/>
        <end position="134"/>
    </location>
</feature>
<evidence type="ECO:0000256" key="1">
    <source>
        <dbReference type="SAM" id="MobiDB-lite"/>
    </source>
</evidence>
<dbReference type="OrthoDB" id="5426727at2759"/>
<dbReference type="Proteomes" id="UP000799777">
    <property type="component" value="Unassembled WGS sequence"/>
</dbReference>
<protein>
    <submittedName>
        <fullName evidence="4">Uncharacterized protein</fullName>
    </submittedName>
</protein>
<feature type="chain" id="PRO_5040193398" evidence="3">
    <location>
        <begin position="18"/>
        <end position="409"/>
    </location>
</feature>
<keyword evidence="2" id="KW-0812">Transmembrane</keyword>
<evidence type="ECO:0000313" key="5">
    <source>
        <dbReference type="Proteomes" id="UP000799777"/>
    </source>
</evidence>
<feature type="region of interest" description="Disordered" evidence="1">
    <location>
        <begin position="87"/>
        <end position="159"/>
    </location>
</feature>
<feature type="transmembrane region" description="Helical" evidence="2">
    <location>
        <begin position="346"/>
        <end position="366"/>
    </location>
</feature>